<dbReference type="InterPro" id="IPR029057">
    <property type="entry name" value="PRTase-like"/>
</dbReference>
<reference evidence="3 4" key="1">
    <citation type="submission" date="2014-10" db="EMBL/GenBank/DDBJ databases">
        <title>Draft genome of anammox bacterium scalindua brodae, obtained using differential coverage binning of sequence data from two enrichment reactors.</title>
        <authorList>
            <person name="Speth D.R."/>
            <person name="Russ L."/>
            <person name="Kartal B."/>
            <person name="Op den Camp H.J."/>
            <person name="Dutilh B.E."/>
            <person name="Jetten M.S."/>
        </authorList>
    </citation>
    <scope>NUCLEOTIDE SEQUENCE [LARGE SCALE GENOMIC DNA]</scope>
    <source>
        <strain evidence="3">RU1</strain>
    </source>
</reference>
<dbReference type="GO" id="GO:0016757">
    <property type="term" value="F:glycosyltransferase activity"/>
    <property type="evidence" value="ECO:0007669"/>
    <property type="project" value="UniProtKB-KW"/>
</dbReference>
<comment type="similarity">
    <text evidence="1">Belongs to the ComF/GntX family.</text>
</comment>
<keyword evidence="3" id="KW-0328">Glycosyltransferase</keyword>
<dbReference type="eggNOG" id="COG1040">
    <property type="taxonomic scope" value="Bacteria"/>
</dbReference>
<evidence type="ECO:0000313" key="4">
    <source>
        <dbReference type="Proteomes" id="UP000030652"/>
    </source>
</evidence>
<feature type="domain" description="Double zinc ribbon" evidence="2">
    <location>
        <begin position="23"/>
        <end position="84"/>
    </location>
</feature>
<dbReference type="AlphaFoldDB" id="A0A0B0ED32"/>
<name>A0A0B0ED32_9BACT</name>
<proteinExistence type="inferred from homology"/>
<dbReference type="SUPFAM" id="SSF53271">
    <property type="entry name" value="PRTase-like"/>
    <property type="match status" value="1"/>
</dbReference>
<dbReference type="PANTHER" id="PTHR47505">
    <property type="entry name" value="DNA UTILIZATION PROTEIN YHGH"/>
    <property type="match status" value="1"/>
</dbReference>
<dbReference type="PANTHER" id="PTHR47505:SF1">
    <property type="entry name" value="DNA UTILIZATION PROTEIN YHGH"/>
    <property type="match status" value="1"/>
</dbReference>
<evidence type="ECO:0000256" key="1">
    <source>
        <dbReference type="ARBA" id="ARBA00008007"/>
    </source>
</evidence>
<dbReference type="InterPro" id="IPR044005">
    <property type="entry name" value="DZR_2"/>
</dbReference>
<organism evidence="3 4">
    <name type="scientific">Candidatus Scalindua brodae</name>
    <dbReference type="NCBI Taxonomy" id="237368"/>
    <lineage>
        <taxon>Bacteria</taxon>
        <taxon>Pseudomonadati</taxon>
        <taxon>Planctomycetota</taxon>
        <taxon>Candidatus Brocadiia</taxon>
        <taxon>Candidatus Brocadiales</taxon>
        <taxon>Candidatus Scalinduaceae</taxon>
        <taxon>Candidatus Scalindua</taxon>
    </lineage>
</organism>
<dbReference type="CDD" id="cd06223">
    <property type="entry name" value="PRTases_typeI"/>
    <property type="match status" value="1"/>
</dbReference>
<accession>A0A0B0ED32</accession>
<protein>
    <submittedName>
        <fullName evidence="3">Putative phosphoribosyltransferase</fullName>
    </submittedName>
</protein>
<keyword evidence="3" id="KW-0808">Transferase</keyword>
<dbReference type="InterPro" id="IPR000836">
    <property type="entry name" value="PRTase_dom"/>
</dbReference>
<dbReference type="Proteomes" id="UP000030652">
    <property type="component" value="Unassembled WGS sequence"/>
</dbReference>
<dbReference type="Pfam" id="PF18912">
    <property type="entry name" value="DZR_2"/>
    <property type="match status" value="1"/>
</dbReference>
<gene>
    <name evidence="3" type="ORF">SCABRO_03129</name>
</gene>
<dbReference type="InterPro" id="IPR051910">
    <property type="entry name" value="ComF/GntX_DNA_util-trans"/>
</dbReference>
<evidence type="ECO:0000313" key="3">
    <source>
        <dbReference type="EMBL" id="KHE91142.1"/>
    </source>
</evidence>
<dbReference type="EMBL" id="JRYO01000215">
    <property type="protein sequence ID" value="KHE91142.1"/>
    <property type="molecule type" value="Genomic_DNA"/>
</dbReference>
<dbReference type="PATRIC" id="fig|237368.3.peg.3385"/>
<dbReference type="Gene3D" id="3.40.50.2020">
    <property type="match status" value="1"/>
</dbReference>
<sequence length="256" mass="29158">MPDLHQENKVFLISAIRDIFVGFLDVLYPRHCFACDKSLHEEKNTYICESCLEIIETAEAKRCSKCGLKLGSGITSSSKGCHECKNNKFRFEKCFFVSDNTEPVKTLIHQFKYKKHTCLATPLGYLLTNLLYQKTICEIDFVVPVPLHWKKKQERGFNQSELMAKKICDELSIPISINNLHRAKNTLSQTQLSRVQRQKNVKGAFRVKNPEKFYQKNILLVDDVLTTGMTASECAKSLENAGAGKIFLIALARSKM</sequence>
<evidence type="ECO:0000259" key="2">
    <source>
        <dbReference type="Pfam" id="PF18912"/>
    </source>
</evidence>
<comment type="caution">
    <text evidence="3">The sequence shown here is derived from an EMBL/GenBank/DDBJ whole genome shotgun (WGS) entry which is preliminary data.</text>
</comment>